<dbReference type="Proteomes" id="UP001237780">
    <property type="component" value="Unassembled WGS sequence"/>
</dbReference>
<evidence type="ECO:0000256" key="1">
    <source>
        <dbReference type="SAM" id="MobiDB-lite"/>
    </source>
</evidence>
<evidence type="ECO:0000313" key="2">
    <source>
        <dbReference type="EMBL" id="MDQ0998086.1"/>
    </source>
</evidence>
<protein>
    <recommendedName>
        <fullName evidence="4">Helix-turn-helix domain-containing protein</fullName>
    </recommendedName>
</protein>
<feature type="compositionally biased region" description="Basic residues" evidence="1">
    <location>
        <begin position="164"/>
        <end position="173"/>
    </location>
</feature>
<gene>
    <name evidence="2" type="ORF">QFZ34_003268</name>
</gene>
<organism evidence="2 3">
    <name type="scientific">Phyllobacterium ifriqiyense</name>
    <dbReference type="NCBI Taxonomy" id="314238"/>
    <lineage>
        <taxon>Bacteria</taxon>
        <taxon>Pseudomonadati</taxon>
        <taxon>Pseudomonadota</taxon>
        <taxon>Alphaproteobacteria</taxon>
        <taxon>Hyphomicrobiales</taxon>
        <taxon>Phyllobacteriaceae</taxon>
        <taxon>Phyllobacterium</taxon>
    </lineage>
</organism>
<evidence type="ECO:0008006" key="4">
    <source>
        <dbReference type="Google" id="ProtNLM"/>
    </source>
</evidence>
<accession>A0ABU0SBG4</accession>
<dbReference type="RefSeq" id="WP_307282582.1">
    <property type="nucleotide sequence ID" value="NZ_JAUSZT010000003.1"/>
</dbReference>
<evidence type="ECO:0000313" key="3">
    <source>
        <dbReference type="Proteomes" id="UP001237780"/>
    </source>
</evidence>
<dbReference type="EMBL" id="JAUSZT010000003">
    <property type="protein sequence ID" value="MDQ0998086.1"/>
    <property type="molecule type" value="Genomic_DNA"/>
</dbReference>
<sequence>MAVYSERERTRIVTPKKEARIIKHNAPEKDSPWIWLSEELLFSPSFTSLSVNALRCLFRILGEHSIKGRKWNGQLIVTHPDFERYGVTHRFIADGCDELVFKGLLVKKTGRAADGTAHPNLYRLTFLGDYEGNPPTHEWKNVGTDKALQWKKVKPQKAEERSKEHGRKKKLSLHKSEITRFPFVKSDINFERKAS</sequence>
<feature type="region of interest" description="Disordered" evidence="1">
    <location>
        <begin position="150"/>
        <end position="173"/>
    </location>
</feature>
<proteinExistence type="predicted"/>
<name>A0ABU0SBG4_9HYPH</name>
<reference evidence="2 3" key="1">
    <citation type="submission" date="2023-07" db="EMBL/GenBank/DDBJ databases">
        <title>Comparative genomics of wheat-associated soil bacteria to identify genetic determinants of phenazine resistance.</title>
        <authorList>
            <person name="Mouncey N."/>
        </authorList>
    </citation>
    <scope>NUCLEOTIDE SEQUENCE [LARGE SCALE GENOMIC DNA]</scope>
    <source>
        <strain evidence="2 3">W4I11</strain>
    </source>
</reference>
<keyword evidence="3" id="KW-1185">Reference proteome</keyword>
<comment type="caution">
    <text evidence="2">The sequence shown here is derived from an EMBL/GenBank/DDBJ whole genome shotgun (WGS) entry which is preliminary data.</text>
</comment>